<dbReference type="GO" id="GO:0005975">
    <property type="term" value="P:carbohydrate metabolic process"/>
    <property type="evidence" value="ECO:0007669"/>
    <property type="project" value="InterPro"/>
</dbReference>
<dbReference type="GO" id="GO:0004553">
    <property type="term" value="F:hydrolase activity, hydrolyzing O-glycosyl compounds"/>
    <property type="evidence" value="ECO:0007669"/>
    <property type="project" value="InterPro"/>
</dbReference>
<name>A0A9D1KQ76_9FIRM</name>
<keyword evidence="7" id="KW-0732">Signal</keyword>
<comment type="pathway">
    <text evidence="1">Glycan metabolism; L-arabinan degradation.</text>
</comment>
<feature type="site" description="Important for catalytic activity, responsible for pKa modulation of the active site Glu and correct orientation of both the proton donor and substrate" evidence="6">
    <location>
        <position position="478"/>
    </location>
</feature>
<gene>
    <name evidence="9" type="ORF">IAA60_00030</name>
</gene>
<evidence type="ECO:0000256" key="3">
    <source>
        <dbReference type="ARBA" id="ARBA00022801"/>
    </source>
</evidence>
<dbReference type="AlphaFoldDB" id="A0A9D1KQ76"/>
<feature type="domain" description="Extracellular endo-alpha-(1-&gt;5)-L-arabinanase C-terminal" evidence="8">
    <location>
        <begin position="659"/>
        <end position="762"/>
    </location>
</feature>
<evidence type="ECO:0000256" key="4">
    <source>
        <dbReference type="ARBA" id="ARBA00023295"/>
    </source>
</evidence>
<evidence type="ECO:0000256" key="5">
    <source>
        <dbReference type="PIRSR" id="PIRSR606710-1"/>
    </source>
</evidence>
<dbReference type="InterPro" id="IPR006710">
    <property type="entry name" value="Glyco_hydro_43"/>
</dbReference>
<dbReference type="Gene3D" id="2.40.128.10">
    <property type="match status" value="1"/>
</dbReference>
<evidence type="ECO:0000256" key="1">
    <source>
        <dbReference type="ARBA" id="ARBA00004834"/>
    </source>
</evidence>
<dbReference type="CDD" id="cd08998">
    <property type="entry name" value="GH43_Arb43a-like"/>
    <property type="match status" value="1"/>
</dbReference>
<feature type="active site" description="Proton acceptor" evidence="5">
    <location>
        <position position="350"/>
    </location>
</feature>
<accession>A0A9D1KQ76</accession>
<evidence type="ECO:0000313" key="10">
    <source>
        <dbReference type="Proteomes" id="UP000824165"/>
    </source>
</evidence>
<dbReference type="EMBL" id="DVLU01000001">
    <property type="protein sequence ID" value="HIT84272.1"/>
    <property type="molecule type" value="Genomic_DNA"/>
</dbReference>
<evidence type="ECO:0000313" key="9">
    <source>
        <dbReference type="EMBL" id="HIT84272.1"/>
    </source>
</evidence>
<keyword evidence="4" id="KW-0326">Glycosidase</keyword>
<dbReference type="PANTHER" id="PTHR43301:SF3">
    <property type="entry name" value="ARABINAN ENDO-1,5-ALPHA-L-ARABINOSIDASE A-RELATED"/>
    <property type="match status" value="1"/>
</dbReference>
<organism evidence="9 10">
    <name type="scientific">Candidatus Ornithomonoglobus intestinigallinarum</name>
    <dbReference type="NCBI Taxonomy" id="2840894"/>
    <lineage>
        <taxon>Bacteria</taxon>
        <taxon>Bacillati</taxon>
        <taxon>Bacillota</taxon>
        <taxon>Clostridia</taxon>
        <taxon>Candidatus Ornithomonoglobus</taxon>
    </lineage>
</organism>
<evidence type="ECO:0000256" key="2">
    <source>
        <dbReference type="ARBA" id="ARBA00009865"/>
    </source>
</evidence>
<dbReference type="Gene3D" id="2.60.120.200">
    <property type="match status" value="1"/>
</dbReference>
<evidence type="ECO:0000259" key="8">
    <source>
        <dbReference type="Pfam" id="PF16369"/>
    </source>
</evidence>
<dbReference type="InterPro" id="IPR032291">
    <property type="entry name" value="Abn2_C"/>
</dbReference>
<dbReference type="InterPro" id="IPR050727">
    <property type="entry name" value="GH43_arabinanases"/>
</dbReference>
<feature type="chain" id="PRO_5038657697" evidence="7">
    <location>
        <begin position="25"/>
        <end position="772"/>
    </location>
</feature>
<comment type="similarity">
    <text evidence="2">Belongs to the glycosyl hydrolase 43 family.</text>
</comment>
<dbReference type="SUPFAM" id="SSF49899">
    <property type="entry name" value="Concanavalin A-like lectins/glucanases"/>
    <property type="match status" value="1"/>
</dbReference>
<feature type="signal peptide" evidence="7">
    <location>
        <begin position="1"/>
        <end position="24"/>
    </location>
</feature>
<dbReference type="Gene3D" id="2.115.10.20">
    <property type="entry name" value="Glycosyl hydrolase domain, family 43"/>
    <property type="match status" value="1"/>
</dbReference>
<dbReference type="Pfam" id="PF13385">
    <property type="entry name" value="Laminin_G_3"/>
    <property type="match status" value="1"/>
</dbReference>
<dbReference type="Pfam" id="PF04616">
    <property type="entry name" value="Glyco_hydro_43"/>
    <property type="match status" value="1"/>
</dbReference>
<dbReference type="Proteomes" id="UP000824165">
    <property type="component" value="Unassembled WGS sequence"/>
</dbReference>
<evidence type="ECO:0000256" key="6">
    <source>
        <dbReference type="PIRSR" id="PIRSR606710-2"/>
    </source>
</evidence>
<reference evidence="9" key="1">
    <citation type="submission" date="2020-10" db="EMBL/GenBank/DDBJ databases">
        <authorList>
            <person name="Gilroy R."/>
        </authorList>
    </citation>
    <scope>NUCLEOTIDE SEQUENCE</scope>
    <source>
        <strain evidence="9">CHK181-108</strain>
    </source>
</reference>
<dbReference type="PANTHER" id="PTHR43301">
    <property type="entry name" value="ARABINAN ENDO-1,5-ALPHA-L-ARABINOSIDASE"/>
    <property type="match status" value="1"/>
</dbReference>
<sequence length="772" mass="85531">MKLKKTICAALALGLVLSSANAFAVRDMGDTGKIVYKVTFDDDSAEYELMDGASLAEGEDGMAVDLDSSKSQYVKLGDSITADMTGDYTISVDFLPRDEASYPRVFDIGSGTDNTMFFTHNGGGLPKFRFKGNDLFAAGMKFNIGEWNNLTITRTGTDAVMYINGETAATSNTFANDLSLLGETNANYLGKSQYAADAYFNGMIDNFVIYNYGLSEAEVKSVLGNEADAEIRYFDGENETVFIPSDGNVRVEAETKNFTPGELSYYYIALAYDENGRLSSAAPLSDGRQTLAPGETAADSADISASGRADVYAVFEDGSVQKVSSAVKTDAAFPQSAPEDTMETTIGVHDPSIFKDPQSGTYYVYSTGMIDIFKSDDLINWTRTVNTLPEVPECVKEIYRHDDISEYSNIWAPDMFYNENDAETPYYLTCSYSDAFGQNNSSMILFKSDSPEGPWENGEIIFTSVTGDEELGKVNAIDSNIAVDRETGKPYMVYGSFWEGLHMKALNDDFTVDDMSSVGERVFSRYRGVGGPEGGYIVYNEDTGYYYMFSSYDSLNDTYNIRVARSKSITGPYVDQNGESVDRYDDPEEEAGNLYGYKLTGSYQFDDQTTYYGPGHNSVLNDNGEWFLVHHTRETVGGYATLHVRRMYWNEDGWPIVMPERYAGEELQTLSKELICGTWDYISIGDNTNAMLRSKKLILNSDMTLTYGDVSGTWDFDGEYTLTLNMGDEKITAAVSAAYDRDREAPTLMFTGTNEDNVQKWGKKGVDTVIYK</sequence>
<comment type="caution">
    <text evidence="9">The sequence shown here is derived from an EMBL/GenBank/DDBJ whole genome shotgun (WGS) entry which is preliminary data.</text>
</comment>
<feature type="active site" description="Proton donor" evidence="5">
    <location>
        <position position="533"/>
    </location>
</feature>
<keyword evidence="3" id="KW-0378">Hydrolase</keyword>
<protein>
    <submittedName>
        <fullName evidence="9">Family 43 glycosylhydrolase</fullName>
    </submittedName>
</protein>
<proteinExistence type="inferred from homology"/>
<reference evidence="9" key="2">
    <citation type="journal article" date="2021" name="PeerJ">
        <title>Extensive microbial diversity within the chicken gut microbiome revealed by metagenomics and culture.</title>
        <authorList>
            <person name="Gilroy R."/>
            <person name="Ravi A."/>
            <person name="Getino M."/>
            <person name="Pursley I."/>
            <person name="Horton D.L."/>
            <person name="Alikhan N.F."/>
            <person name="Baker D."/>
            <person name="Gharbi K."/>
            <person name="Hall N."/>
            <person name="Watson M."/>
            <person name="Adriaenssens E.M."/>
            <person name="Foster-Nyarko E."/>
            <person name="Jarju S."/>
            <person name="Secka A."/>
            <person name="Antonio M."/>
            <person name="Oren A."/>
            <person name="Chaudhuri R.R."/>
            <person name="La Ragione R."/>
            <person name="Hildebrand F."/>
            <person name="Pallen M.J."/>
        </authorList>
    </citation>
    <scope>NUCLEOTIDE SEQUENCE</scope>
    <source>
        <strain evidence="9">CHK181-108</strain>
    </source>
</reference>
<dbReference type="SUPFAM" id="SSF75005">
    <property type="entry name" value="Arabinanase/levansucrase/invertase"/>
    <property type="match status" value="1"/>
</dbReference>
<dbReference type="Pfam" id="PF16369">
    <property type="entry name" value="GH43_C"/>
    <property type="match status" value="1"/>
</dbReference>
<evidence type="ECO:0000256" key="7">
    <source>
        <dbReference type="SAM" id="SignalP"/>
    </source>
</evidence>
<dbReference type="InterPro" id="IPR013320">
    <property type="entry name" value="ConA-like_dom_sf"/>
</dbReference>
<dbReference type="InterPro" id="IPR023296">
    <property type="entry name" value="Glyco_hydro_beta-prop_sf"/>
</dbReference>